<accession>A0A3S5BXT6</accession>
<evidence type="ECO:0000313" key="2">
    <source>
        <dbReference type="EMBL" id="VEL23537.1"/>
    </source>
</evidence>
<gene>
    <name evidence="2" type="ORF">PXEA_LOCUS16977</name>
</gene>
<organism evidence="2 3">
    <name type="scientific">Protopolystoma xenopodis</name>
    <dbReference type="NCBI Taxonomy" id="117903"/>
    <lineage>
        <taxon>Eukaryota</taxon>
        <taxon>Metazoa</taxon>
        <taxon>Spiralia</taxon>
        <taxon>Lophotrochozoa</taxon>
        <taxon>Platyhelminthes</taxon>
        <taxon>Monogenea</taxon>
        <taxon>Polyopisthocotylea</taxon>
        <taxon>Polystomatidea</taxon>
        <taxon>Polystomatidae</taxon>
        <taxon>Protopolystoma</taxon>
    </lineage>
</organism>
<dbReference type="EMBL" id="CAAALY010062453">
    <property type="protein sequence ID" value="VEL23537.1"/>
    <property type="molecule type" value="Genomic_DNA"/>
</dbReference>
<reference evidence="2" key="1">
    <citation type="submission" date="2018-11" db="EMBL/GenBank/DDBJ databases">
        <authorList>
            <consortium name="Pathogen Informatics"/>
        </authorList>
    </citation>
    <scope>NUCLEOTIDE SEQUENCE</scope>
</reference>
<feature type="region of interest" description="Disordered" evidence="1">
    <location>
        <begin position="39"/>
        <end position="60"/>
    </location>
</feature>
<dbReference type="Proteomes" id="UP000784294">
    <property type="component" value="Unassembled WGS sequence"/>
</dbReference>
<name>A0A3S5BXT6_9PLAT</name>
<sequence length="110" mass="12234">MRLCRQPLGGCVLSGHRRVALVLPLNWLDGLDTRTGRVTGSSPNSCFTSEQTSNLTNSHSFQSDPFSGRYLPLNVSPAWQYARRNRPVAHARTFSDGFSYGLDLPLPQQQ</sequence>
<evidence type="ECO:0000313" key="3">
    <source>
        <dbReference type="Proteomes" id="UP000784294"/>
    </source>
</evidence>
<protein>
    <submittedName>
        <fullName evidence="2">Uncharacterized protein</fullName>
    </submittedName>
</protein>
<evidence type="ECO:0000256" key="1">
    <source>
        <dbReference type="SAM" id="MobiDB-lite"/>
    </source>
</evidence>
<proteinExistence type="predicted"/>
<keyword evidence="3" id="KW-1185">Reference proteome</keyword>
<comment type="caution">
    <text evidence="2">The sequence shown here is derived from an EMBL/GenBank/DDBJ whole genome shotgun (WGS) entry which is preliminary data.</text>
</comment>
<dbReference type="AlphaFoldDB" id="A0A3S5BXT6"/>